<feature type="domain" description="DUF6460" evidence="2">
    <location>
        <begin position="52"/>
        <end position="87"/>
    </location>
</feature>
<protein>
    <recommendedName>
        <fullName evidence="2">DUF6460 domain-containing protein</fullName>
    </recommendedName>
</protein>
<evidence type="ECO:0000313" key="3">
    <source>
        <dbReference type="EMBL" id="TCT13218.1"/>
    </source>
</evidence>
<evidence type="ECO:0000313" key="4">
    <source>
        <dbReference type="Proteomes" id="UP000295678"/>
    </source>
</evidence>
<proteinExistence type="predicted"/>
<name>A0A4R3MKI3_9HYPH</name>
<evidence type="ECO:0000256" key="1">
    <source>
        <dbReference type="SAM" id="Phobius"/>
    </source>
</evidence>
<accession>A0A4R3MKI3</accession>
<dbReference type="Pfam" id="PF20061">
    <property type="entry name" value="DUF6460"/>
    <property type="match status" value="1"/>
</dbReference>
<evidence type="ECO:0000259" key="2">
    <source>
        <dbReference type="Pfam" id="PF20061"/>
    </source>
</evidence>
<keyword evidence="1" id="KW-0472">Membrane</keyword>
<dbReference type="AlphaFoldDB" id="A0A4R3MKI3"/>
<sequence>MNGALNRFFGGPPGWVIVRLVIISLIVGLIFSGLGIHPLDIVRNVQRLIEGIWNMGFAALQDLFGYFVLGGVVVIPIWLILRLSKMGRNSQ</sequence>
<keyword evidence="1" id="KW-1133">Transmembrane helix</keyword>
<gene>
    <name evidence="3" type="ORF">EDC22_10179</name>
</gene>
<keyword evidence="4" id="KW-1185">Reference proteome</keyword>
<feature type="transmembrane region" description="Helical" evidence="1">
    <location>
        <begin position="16"/>
        <end position="36"/>
    </location>
</feature>
<comment type="caution">
    <text evidence="3">The sequence shown here is derived from an EMBL/GenBank/DDBJ whole genome shotgun (WGS) entry which is preliminary data.</text>
</comment>
<feature type="transmembrane region" description="Helical" evidence="1">
    <location>
        <begin position="63"/>
        <end position="81"/>
    </location>
</feature>
<dbReference type="Proteomes" id="UP000295678">
    <property type="component" value="Unassembled WGS sequence"/>
</dbReference>
<dbReference type="RefSeq" id="WP_132804626.1">
    <property type="nucleotide sequence ID" value="NZ_SMAK01000001.1"/>
</dbReference>
<keyword evidence="1" id="KW-0812">Transmembrane</keyword>
<organism evidence="3 4">
    <name type="scientific">Tepidamorphus gemmatus</name>
    <dbReference type="NCBI Taxonomy" id="747076"/>
    <lineage>
        <taxon>Bacteria</taxon>
        <taxon>Pseudomonadati</taxon>
        <taxon>Pseudomonadota</taxon>
        <taxon>Alphaproteobacteria</taxon>
        <taxon>Hyphomicrobiales</taxon>
        <taxon>Tepidamorphaceae</taxon>
        <taxon>Tepidamorphus</taxon>
    </lineage>
</organism>
<reference evidence="3 4" key="1">
    <citation type="submission" date="2019-03" db="EMBL/GenBank/DDBJ databases">
        <title>Genomic Encyclopedia of Type Strains, Phase IV (KMG-IV): sequencing the most valuable type-strain genomes for metagenomic binning, comparative biology and taxonomic classification.</title>
        <authorList>
            <person name="Goeker M."/>
        </authorList>
    </citation>
    <scope>NUCLEOTIDE SEQUENCE [LARGE SCALE GENOMIC DNA]</scope>
    <source>
        <strain evidence="3 4">DSM 19345</strain>
    </source>
</reference>
<dbReference type="EMBL" id="SMAK01000001">
    <property type="protein sequence ID" value="TCT13218.1"/>
    <property type="molecule type" value="Genomic_DNA"/>
</dbReference>
<dbReference type="InterPro" id="IPR045594">
    <property type="entry name" value="DUF6460"/>
</dbReference>